<protein>
    <submittedName>
        <fullName evidence="1">Uncharacterized protein</fullName>
    </submittedName>
</protein>
<accession>A0ABS6ARU2</accession>
<keyword evidence="2" id="KW-1185">Reference proteome</keyword>
<evidence type="ECO:0000313" key="1">
    <source>
        <dbReference type="EMBL" id="MBU3060738.1"/>
    </source>
</evidence>
<organism evidence="1 2">
    <name type="scientific">Nocardia albiluteola</name>
    <dbReference type="NCBI Taxonomy" id="2842303"/>
    <lineage>
        <taxon>Bacteria</taxon>
        <taxon>Bacillati</taxon>
        <taxon>Actinomycetota</taxon>
        <taxon>Actinomycetes</taxon>
        <taxon>Mycobacteriales</taxon>
        <taxon>Nocardiaceae</taxon>
        <taxon>Nocardia</taxon>
    </lineage>
</organism>
<dbReference type="Proteomes" id="UP000733379">
    <property type="component" value="Unassembled WGS sequence"/>
</dbReference>
<sequence>MDPKDYSSTLRSLHGVAELLLAGPQFRRSGTIRLAAAAGGFATVQPPQLAVDGEWLLADGRRVGELSGATCAALGVAAGVDAGAPEGLYQGGSGVTAQETLRVDPESARLIARAFELGDRALRQFEPGQTPVLWPEHLDMGISVDEVNYGVSPGDAAIAEPYAYVGPWTPREGEFWNKSFGAARTLAELKDAEGMRKFFTEGRRLAGE</sequence>
<name>A0ABS6ARU2_9NOCA</name>
<dbReference type="RefSeq" id="WP_215915553.1">
    <property type="nucleotide sequence ID" value="NZ_JAHKNI010000001.1"/>
</dbReference>
<gene>
    <name evidence="1" type="ORF">KO481_04270</name>
</gene>
<comment type="caution">
    <text evidence="1">The sequence shown here is derived from an EMBL/GenBank/DDBJ whole genome shotgun (WGS) entry which is preliminary data.</text>
</comment>
<proteinExistence type="predicted"/>
<evidence type="ECO:0000313" key="2">
    <source>
        <dbReference type="Proteomes" id="UP000733379"/>
    </source>
</evidence>
<reference evidence="1 2" key="1">
    <citation type="submission" date="2021-06" db="EMBL/GenBank/DDBJ databases">
        <title>Actinomycetes sequencing.</title>
        <authorList>
            <person name="Shan Q."/>
        </authorList>
    </citation>
    <scope>NUCLEOTIDE SEQUENCE [LARGE SCALE GENOMIC DNA]</scope>
    <source>
        <strain evidence="1 2">NEAU-G5</strain>
    </source>
</reference>
<dbReference type="EMBL" id="JAHKNI010000001">
    <property type="protein sequence ID" value="MBU3060738.1"/>
    <property type="molecule type" value="Genomic_DNA"/>
</dbReference>